<dbReference type="AlphaFoldDB" id="A0A5B7JMK7"/>
<dbReference type="EMBL" id="VSRR010098112">
    <property type="protein sequence ID" value="MPC94337.1"/>
    <property type="molecule type" value="Genomic_DNA"/>
</dbReference>
<name>A0A5B7JMK7_PORTR</name>
<keyword evidence="3" id="KW-1185">Reference proteome</keyword>
<evidence type="ECO:0000313" key="2">
    <source>
        <dbReference type="EMBL" id="MPC94337.1"/>
    </source>
</evidence>
<sequence>MCVTPSDRLQRPSCVSVFLCLHSRGFITVVALIVDWESAAGYLENLNTPAGRTYVIDLPRRPTESEKSEKKCALVPSRGLGATRGPGATSSPEPLAGLPPPRSPPVSLLHQASLPPHIRAGILAPPHLQHYPPKQVVGPPPSSLSRPGPAPSLPSSFPTTPPASLPVLTWP</sequence>
<gene>
    <name evidence="2" type="ORF">E2C01_089501</name>
</gene>
<organism evidence="2 3">
    <name type="scientific">Portunus trituberculatus</name>
    <name type="common">Swimming crab</name>
    <name type="synonym">Neptunus trituberculatus</name>
    <dbReference type="NCBI Taxonomy" id="210409"/>
    <lineage>
        <taxon>Eukaryota</taxon>
        <taxon>Metazoa</taxon>
        <taxon>Ecdysozoa</taxon>
        <taxon>Arthropoda</taxon>
        <taxon>Crustacea</taxon>
        <taxon>Multicrustacea</taxon>
        <taxon>Malacostraca</taxon>
        <taxon>Eumalacostraca</taxon>
        <taxon>Eucarida</taxon>
        <taxon>Decapoda</taxon>
        <taxon>Pleocyemata</taxon>
        <taxon>Brachyura</taxon>
        <taxon>Eubrachyura</taxon>
        <taxon>Portunoidea</taxon>
        <taxon>Portunidae</taxon>
        <taxon>Portuninae</taxon>
        <taxon>Portunus</taxon>
    </lineage>
</organism>
<feature type="compositionally biased region" description="Pro residues" evidence="1">
    <location>
        <begin position="138"/>
        <end position="152"/>
    </location>
</feature>
<feature type="compositionally biased region" description="Basic and acidic residues" evidence="1">
    <location>
        <begin position="61"/>
        <end position="72"/>
    </location>
</feature>
<evidence type="ECO:0000256" key="1">
    <source>
        <dbReference type="SAM" id="MobiDB-lite"/>
    </source>
</evidence>
<protein>
    <submittedName>
        <fullName evidence="2">Uncharacterized protein</fullName>
    </submittedName>
</protein>
<feature type="region of interest" description="Disordered" evidence="1">
    <location>
        <begin position="61"/>
        <end position="109"/>
    </location>
</feature>
<evidence type="ECO:0000313" key="3">
    <source>
        <dbReference type="Proteomes" id="UP000324222"/>
    </source>
</evidence>
<feature type="region of interest" description="Disordered" evidence="1">
    <location>
        <begin position="124"/>
        <end position="171"/>
    </location>
</feature>
<proteinExistence type="predicted"/>
<comment type="caution">
    <text evidence="2">The sequence shown here is derived from an EMBL/GenBank/DDBJ whole genome shotgun (WGS) entry which is preliminary data.</text>
</comment>
<dbReference type="Proteomes" id="UP000324222">
    <property type="component" value="Unassembled WGS sequence"/>
</dbReference>
<accession>A0A5B7JMK7</accession>
<reference evidence="2 3" key="1">
    <citation type="submission" date="2019-05" db="EMBL/GenBank/DDBJ databases">
        <title>Another draft genome of Portunus trituberculatus and its Hox gene families provides insights of decapod evolution.</title>
        <authorList>
            <person name="Jeong J.-H."/>
            <person name="Song I."/>
            <person name="Kim S."/>
            <person name="Choi T."/>
            <person name="Kim D."/>
            <person name="Ryu S."/>
            <person name="Kim W."/>
        </authorList>
    </citation>
    <scope>NUCLEOTIDE SEQUENCE [LARGE SCALE GENOMIC DNA]</scope>
    <source>
        <tissue evidence="2">Muscle</tissue>
    </source>
</reference>